<feature type="compositionally biased region" description="Basic and acidic residues" evidence="1">
    <location>
        <begin position="81"/>
        <end position="96"/>
    </location>
</feature>
<protein>
    <submittedName>
        <fullName evidence="2">Right-handed parallel beta-helix repeat-containing protein</fullName>
    </submittedName>
</protein>
<proteinExistence type="predicted"/>
<organism evidence="2 3">
    <name type="scientific">Roseateles subflavus</name>
    <dbReference type="NCBI Taxonomy" id="3053353"/>
    <lineage>
        <taxon>Bacteria</taxon>
        <taxon>Pseudomonadati</taxon>
        <taxon>Pseudomonadota</taxon>
        <taxon>Betaproteobacteria</taxon>
        <taxon>Burkholderiales</taxon>
        <taxon>Sphaerotilaceae</taxon>
        <taxon>Roseateles</taxon>
    </lineage>
</organism>
<sequence length="437" mass="47992">MKVRRLPLFAAALLLLVLIVSFKLIYADLDRLGGTPWTSKRSNDYARYLLKRLEGHPKLETVFQPMLQGWQSWLEPEVDLRQHPDHGRGARAESARSVRQQAQGLRARTDEDLGRRLRPIDSTGALELALQDARPGDVLELADGRYLITRTLWTRQAGTAEQPITLRAAHPRAAVLMSETATLFEVTEPHWHFEDLDIEGRCRPPGCEHALHITGKASHFRAENNVIRDFDSHIKVNGSQGLFPDHGRLTHNTLTNEGDRLSTRPANPVDIVAASHWIVDENIVRHFIHPDDRTSSYGIFMKGGGSGGRIERNLVICAAEGVSARGTRLGISFGGGLTGPSYCRDQLCRTEHENGLARANIIANCNDAGLDINHATSITLEGNVLVNTAGINIRGTSPAARLIGNQGDGTVRTFANKDVSSDGLAAAPLDRTLKIKP</sequence>
<dbReference type="InterPro" id="IPR012334">
    <property type="entry name" value="Pectin_lyas_fold"/>
</dbReference>
<dbReference type="RefSeq" id="WP_285984063.1">
    <property type="nucleotide sequence ID" value="NZ_JASVDS010000006.1"/>
</dbReference>
<comment type="caution">
    <text evidence="2">The sequence shown here is derived from an EMBL/GenBank/DDBJ whole genome shotgun (WGS) entry which is preliminary data.</text>
</comment>
<feature type="region of interest" description="Disordered" evidence="1">
    <location>
        <begin position="81"/>
        <end position="116"/>
    </location>
</feature>
<feature type="compositionally biased region" description="Basic and acidic residues" evidence="1">
    <location>
        <begin position="107"/>
        <end position="116"/>
    </location>
</feature>
<dbReference type="SUPFAM" id="SSF51126">
    <property type="entry name" value="Pectin lyase-like"/>
    <property type="match status" value="1"/>
</dbReference>
<dbReference type="Proteomes" id="UP001238603">
    <property type="component" value="Unassembled WGS sequence"/>
</dbReference>
<dbReference type="InterPro" id="IPR011050">
    <property type="entry name" value="Pectin_lyase_fold/virulence"/>
</dbReference>
<dbReference type="Gene3D" id="2.160.20.10">
    <property type="entry name" value="Single-stranded right-handed beta-helix, Pectin lyase-like"/>
    <property type="match status" value="1"/>
</dbReference>
<evidence type="ECO:0000313" key="3">
    <source>
        <dbReference type="Proteomes" id="UP001238603"/>
    </source>
</evidence>
<accession>A0ABT7LR84</accession>
<evidence type="ECO:0000256" key="1">
    <source>
        <dbReference type="SAM" id="MobiDB-lite"/>
    </source>
</evidence>
<gene>
    <name evidence="2" type="ORF">QRD43_18925</name>
</gene>
<dbReference type="EMBL" id="JASVDS010000006">
    <property type="protein sequence ID" value="MDL5033986.1"/>
    <property type="molecule type" value="Genomic_DNA"/>
</dbReference>
<evidence type="ECO:0000313" key="2">
    <source>
        <dbReference type="EMBL" id="MDL5033986.1"/>
    </source>
</evidence>
<reference evidence="2 3" key="1">
    <citation type="submission" date="2023-06" db="EMBL/GenBank/DDBJ databases">
        <title>Pelomonas sp. APW6 16S ribosomal RNA gene genome sequencing and assembly.</title>
        <authorList>
            <person name="Woo H."/>
        </authorList>
    </citation>
    <scope>NUCLEOTIDE SEQUENCE [LARGE SCALE GENOMIC DNA]</scope>
    <source>
        <strain evidence="2 3">APW6</strain>
    </source>
</reference>
<name>A0ABT7LR84_9BURK</name>
<keyword evidence="3" id="KW-1185">Reference proteome</keyword>